<feature type="compositionally biased region" description="Low complexity" evidence="6">
    <location>
        <begin position="1"/>
        <end position="12"/>
    </location>
</feature>
<evidence type="ECO:0000256" key="2">
    <source>
        <dbReference type="ARBA" id="ARBA00023015"/>
    </source>
</evidence>
<dbReference type="PROSITE" id="PS00463">
    <property type="entry name" value="ZN2_CY6_FUNGAL_1"/>
    <property type="match status" value="1"/>
</dbReference>
<evidence type="ECO:0000256" key="3">
    <source>
        <dbReference type="ARBA" id="ARBA00023125"/>
    </source>
</evidence>
<dbReference type="Proteomes" id="UP001610334">
    <property type="component" value="Unassembled WGS sequence"/>
</dbReference>
<evidence type="ECO:0000313" key="9">
    <source>
        <dbReference type="Proteomes" id="UP001610334"/>
    </source>
</evidence>
<feature type="compositionally biased region" description="Low complexity" evidence="6">
    <location>
        <begin position="654"/>
        <end position="669"/>
    </location>
</feature>
<protein>
    <submittedName>
        <fullName evidence="8">Fungal-specific transcription factor domain-containing protein</fullName>
    </submittedName>
</protein>
<dbReference type="Pfam" id="PF00172">
    <property type="entry name" value="Zn_clus"/>
    <property type="match status" value="1"/>
</dbReference>
<dbReference type="Gene3D" id="4.10.240.10">
    <property type="entry name" value="Zn(2)-C6 fungal-type DNA-binding domain"/>
    <property type="match status" value="1"/>
</dbReference>
<proteinExistence type="predicted"/>
<keyword evidence="3" id="KW-0238">DNA-binding</keyword>
<dbReference type="InterPro" id="IPR001138">
    <property type="entry name" value="Zn2Cys6_DnaBD"/>
</dbReference>
<organism evidence="8 9">
    <name type="scientific">Aspergillus granulosus</name>
    <dbReference type="NCBI Taxonomy" id="176169"/>
    <lineage>
        <taxon>Eukaryota</taxon>
        <taxon>Fungi</taxon>
        <taxon>Dikarya</taxon>
        <taxon>Ascomycota</taxon>
        <taxon>Pezizomycotina</taxon>
        <taxon>Eurotiomycetes</taxon>
        <taxon>Eurotiomycetidae</taxon>
        <taxon>Eurotiales</taxon>
        <taxon>Aspergillaceae</taxon>
        <taxon>Aspergillus</taxon>
        <taxon>Aspergillus subgen. Nidulantes</taxon>
    </lineage>
</organism>
<gene>
    <name evidence="8" type="ORF">BJX63DRAFT_436485</name>
</gene>
<dbReference type="Pfam" id="PF11951">
    <property type="entry name" value="Fungal_trans_2"/>
    <property type="match status" value="1"/>
</dbReference>
<comment type="caution">
    <text evidence="8">The sequence shown here is derived from an EMBL/GenBank/DDBJ whole genome shotgun (WGS) entry which is preliminary data.</text>
</comment>
<dbReference type="InterPro" id="IPR036864">
    <property type="entry name" value="Zn2-C6_fun-type_DNA-bd_sf"/>
</dbReference>
<feature type="compositionally biased region" description="Polar residues" evidence="6">
    <location>
        <begin position="128"/>
        <end position="146"/>
    </location>
</feature>
<keyword evidence="2" id="KW-0805">Transcription regulation</keyword>
<dbReference type="CDD" id="cd00067">
    <property type="entry name" value="GAL4"/>
    <property type="match status" value="1"/>
</dbReference>
<evidence type="ECO:0000256" key="1">
    <source>
        <dbReference type="ARBA" id="ARBA00004123"/>
    </source>
</evidence>
<evidence type="ECO:0000256" key="5">
    <source>
        <dbReference type="ARBA" id="ARBA00023242"/>
    </source>
</evidence>
<dbReference type="InterPro" id="IPR021858">
    <property type="entry name" value="Fun_TF"/>
</dbReference>
<name>A0ABR4GXZ4_9EURO</name>
<feature type="domain" description="Zn(2)-C6 fungal-type" evidence="7">
    <location>
        <begin position="44"/>
        <end position="74"/>
    </location>
</feature>
<keyword evidence="9" id="KW-1185">Reference proteome</keyword>
<dbReference type="SMART" id="SM00066">
    <property type="entry name" value="GAL4"/>
    <property type="match status" value="1"/>
</dbReference>
<evidence type="ECO:0000259" key="7">
    <source>
        <dbReference type="PROSITE" id="PS50048"/>
    </source>
</evidence>
<accession>A0ABR4GXZ4</accession>
<sequence length="697" mass="78282">MPSAPSSSSSSSRGGNRYILPDPTAPVQSKSRNVVKSYRRSRSGCFTCRLRRKKCDEERPTCQSCSKLGLRCDYKTPQWWATTEQRNRQRDRIKDRIRQTKVMEKEGSLREYMERIKSMCKKTPATPAVNSTEMSNPLLTEQPAPTINTEVNPYSDSYVDNYVEPLSTPVSATATTPITPFSFVDFQDPESLWPTMGLTNPYSAPAPTFNQINPVNPVNTINQLKPLQPQMPTPELNGDEWYNPTAMPPATTTALYPSQTKQFLQQPYTTLHSLGLGYSGQAPLSTCLQSMIPINENDRPLLDHFVDHVIPLVFPLSESLQTSPERVRDMLNSVKTNRPYMHSCLSAAANHIKASMGLEDDMDHDIVKHRYEAICQLTKAPNRTNLNQMEVMDATLAMIYFHCSVGTADDYLSDVPWTSHFQKVSNLVKNLNTAPSRFNVSMVAWIDIIGATILGETPQFAHTYRTKHLRGVSSGLRLLMGCDDSIMYLISEIACLESLKIEGKLDEMSLYQHINALAGQLDYTEPLDTTLEAPFTPAGVARPEMLVKIVTTLFRLAARIYLYSLLPTFNPYHPSIMNLITSITDTLQYIPAGAHGYDRALVWPLFIAGAHSVPSSHFRKTMSERVTALGYLGDFGSFGRMYRVLKAIWRVADSAPSSPTSSTPDPQSSLEQTQDTAPPLPHWRDVMKQNRWNYLLM</sequence>
<feature type="region of interest" description="Disordered" evidence="6">
    <location>
        <begin position="1"/>
        <end position="34"/>
    </location>
</feature>
<comment type="subcellular location">
    <subcellularLocation>
        <location evidence="1">Nucleus</location>
    </subcellularLocation>
</comment>
<dbReference type="PROSITE" id="PS50048">
    <property type="entry name" value="ZN2_CY6_FUNGAL_2"/>
    <property type="match status" value="1"/>
</dbReference>
<feature type="region of interest" description="Disordered" evidence="6">
    <location>
        <begin position="654"/>
        <end position="682"/>
    </location>
</feature>
<feature type="region of interest" description="Disordered" evidence="6">
    <location>
        <begin position="123"/>
        <end position="146"/>
    </location>
</feature>
<dbReference type="EMBL" id="JBFXLT010000123">
    <property type="protein sequence ID" value="KAL2808037.1"/>
    <property type="molecule type" value="Genomic_DNA"/>
</dbReference>
<reference evidence="8 9" key="1">
    <citation type="submission" date="2024-07" db="EMBL/GenBank/DDBJ databases">
        <title>Section-level genome sequencing and comparative genomics of Aspergillus sections Usti and Cavernicolus.</title>
        <authorList>
            <consortium name="Lawrence Berkeley National Laboratory"/>
            <person name="Nybo J.L."/>
            <person name="Vesth T.C."/>
            <person name="Theobald S."/>
            <person name="Frisvad J.C."/>
            <person name="Larsen T.O."/>
            <person name="Kjaerboelling I."/>
            <person name="Rothschild-Mancinelli K."/>
            <person name="Lyhne E.K."/>
            <person name="Kogle M.E."/>
            <person name="Barry K."/>
            <person name="Clum A."/>
            <person name="Na H."/>
            <person name="Ledsgaard L."/>
            <person name="Lin J."/>
            <person name="Lipzen A."/>
            <person name="Kuo A."/>
            <person name="Riley R."/>
            <person name="Mondo S."/>
            <person name="Labutti K."/>
            <person name="Haridas S."/>
            <person name="Pangalinan J."/>
            <person name="Salamov A.A."/>
            <person name="Simmons B.A."/>
            <person name="Magnuson J.K."/>
            <person name="Chen J."/>
            <person name="Drula E."/>
            <person name="Henrissat B."/>
            <person name="Wiebenga A."/>
            <person name="Lubbers R.J."/>
            <person name="Gomes A.C."/>
            <person name="Makela M.R."/>
            <person name="Stajich J."/>
            <person name="Grigoriev I.V."/>
            <person name="Mortensen U.H."/>
            <person name="De Vries R.P."/>
            <person name="Baker S.E."/>
            <person name="Andersen M.R."/>
        </authorList>
    </citation>
    <scope>NUCLEOTIDE SEQUENCE [LARGE SCALE GENOMIC DNA]</scope>
    <source>
        <strain evidence="8 9">CBS 588.65</strain>
    </source>
</reference>
<evidence type="ECO:0000313" key="8">
    <source>
        <dbReference type="EMBL" id="KAL2808037.1"/>
    </source>
</evidence>
<evidence type="ECO:0000256" key="6">
    <source>
        <dbReference type="SAM" id="MobiDB-lite"/>
    </source>
</evidence>
<keyword evidence="4" id="KW-0804">Transcription</keyword>
<dbReference type="PANTHER" id="PTHR37534">
    <property type="entry name" value="TRANSCRIPTIONAL ACTIVATOR PROTEIN UGA3"/>
    <property type="match status" value="1"/>
</dbReference>
<evidence type="ECO:0000256" key="4">
    <source>
        <dbReference type="ARBA" id="ARBA00023163"/>
    </source>
</evidence>
<dbReference type="PANTHER" id="PTHR37534:SF12">
    <property type="entry name" value="ZN(2)-C6 FUNGAL-TYPE DOMAIN-CONTAINING PROTEIN"/>
    <property type="match status" value="1"/>
</dbReference>
<keyword evidence="5" id="KW-0539">Nucleus</keyword>
<dbReference type="SUPFAM" id="SSF57701">
    <property type="entry name" value="Zn2/Cys6 DNA-binding domain"/>
    <property type="match status" value="1"/>
</dbReference>